<dbReference type="Proteomes" id="UP000620124">
    <property type="component" value="Unassembled WGS sequence"/>
</dbReference>
<evidence type="ECO:0000256" key="1">
    <source>
        <dbReference type="ARBA" id="ARBA00010394"/>
    </source>
</evidence>
<dbReference type="SUPFAM" id="SSF48371">
    <property type="entry name" value="ARM repeat"/>
    <property type="match status" value="1"/>
</dbReference>
<proteinExistence type="inferred from homology"/>
<dbReference type="GO" id="GO:0015031">
    <property type="term" value="P:protein transport"/>
    <property type="evidence" value="ECO:0007669"/>
    <property type="project" value="UniProtKB-KW"/>
</dbReference>
<keyword evidence="3" id="KW-0653">Protein transport</keyword>
<dbReference type="Gene3D" id="1.25.10.10">
    <property type="entry name" value="Leucine-rich Repeat Variant"/>
    <property type="match status" value="2"/>
</dbReference>
<keyword evidence="5" id="KW-1185">Reference proteome</keyword>
<dbReference type="AlphaFoldDB" id="A0A8H7CVU9"/>
<evidence type="ECO:0008006" key="6">
    <source>
        <dbReference type="Google" id="ProtNLM"/>
    </source>
</evidence>
<accession>A0A8H7CVU9</accession>
<evidence type="ECO:0000313" key="5">
    <source>
        <dbReference type="Proteomes" id="UP000620124"/>
    </source>
</evidence>
<gene>
    <name evidence="4" type="ORF">MVEN_01185900</name>
</gene>
<reference evidence="4" key="1">
    <citation type="submission" date="2020-05" db="EMBL/GenBank/DDBJ databases">
        <title>Mycena genomes resolve the evolution of fungal bioluminescence.</title>
        <authorList>
            <person name="Tsai I.J."/>
        </authorList>
    </citation>
    <scope>NUCLEOTIDE SEQUENCE</scope>
    <source>
        <strain evidence="4">CCC161011</strain>
    </source>
</reference>
<organism evidence="4 5">
    <name type="scientific">Mycena venus</name>
    <dbReference type="NCBI Taxonomy" id="2733690"/>
    <lineage>
        <taxon>Eukaryota</taxon>
        <taxon>Fungi</taxon>
        <taxon>Dikarya</taxon>
        <taxon>Basidiomycota</taxon>
        <taxon>Agaricomycotina</taxon>
        <taxon>Agaricomycetes</taxon>
        <taxon>Agaricomycetidae</taxon>
        <taxon>Agaricales</taxon>
        <taxon>Marasmiineae</taxon>
        <taxon>Mycenaceae</taxon>
        <taxon>Mycena</taxon>
    </lineage>
</organism>
<evidence type="ECO:0000313" key="4">
    <source>
        <dbReference type="EMBL" id="KAF7352225.1"/>
    </source>
</evidence>
<dbReference type="InterPro" id="IPR011989">
    <property type="entry name" value="ARM-like"/>
</dbReference>
<comment type="caution">
    <text evidence="4">The sequence shown here is derived from an EMBL/GenBank/DDBJ whole genome shotgun (WGS) entry which is preliminary data.</text>
</comment>
<protein>
    <recommendedName>
        <fullName evidence="6">ARM repeat-containing protein</fullName>
    </recommendedName>
</protein>
<comment type="similarity">
    <text evidence="1">Belongs to the importin alpha family.</text>
</comment>
<keyword evidence="2" id="KW-0813">Transport</keyword>
<dbReference type="EMBL" id="JACAZI010000009">
    <property type="protein sequence ID" value="KAF7352225.1"/>
    <property type="molecule type" value="Genomic_DNA"/>
</dbReference>
<evidence type="ECO:0000256" key="3">
    <source>
        <dbReference type="ARBA" id="ARBA00022927"/>
    </source>
</evidence>
<dbReference type="PANTHER" id="PTHR23316">
    <property type="entry name" value="IMPORTIN ALPHA"/>
    <property type="match status" value="1"/>
</dbReference>
<name>A0A8H7CVU9_9AGAR</name>
<dbReference type="OrthoDB" id="7537227at2759"/>
<sequence length="699" mass="76989">MPPLRRFPTPESVHSWWSDSNPPGPTISIHTFAKPLSKFLHNRQALRLITGYRRSPNGLSQEALDVIASYLGYQGISRSTKVAILNHLHLQTLSEEEAKKIINGDSATLRVLITLLADNHPDIIEGARLVLENIGRWKSALVIDQYSFSLLTTLLWHSEVSVKSTALHLLYCMSLSRLGAYILHNSEALRVLITLMADHHPDVKTGACLVLENITRWQSALVIDKDSVSCLVYMLEHPDVSVTMLALHVLNCATLLHAGADILSDSDMARVRESVACSLCRISQLDDIPANCIETLVASIVLVEGHDGCPFQEQILVPLARITSAESLRIEAVMKLDVHKRLLPLLYSADGDVDSLRWTCFIIGNIARQTLDVVGSTWFSGLLALLRHSRLSVRMYAVYALIEIIQSRNECDAMVLKCSIEAAVPNFRSLEPQAGGVTFCDSDTMPWSGQTEFLIKLAVYPLLDVVGDRGAKTLSLISDLAPSIPLLSLLSSNEDVRSQAKQTLFQMCIHVDNLLVVPPRGPDLTLQDILAYQLATKSKITEDFSIRKTNWATLDAEFEDTFHPQRNLHLSANSSVVVPKIAITNPTGDKEFVLDLPLLCPANLNTVEEIAHFNTAISKANRRTPSVGFGVVPTIIITDLTEDTEEDIGVSFGVVPTIVITDLTENTEEDIGDFNTAIAKANHQRVDHNTVPTLAVTPP</sequence>
<evidence type="ECO:0000256" key="2">
    <source>
        <dbReference type="ARBA" id="ARBA00022448"/>
    </source>
</evidence>
<dbReference type="InterPro" id="IPR016024">
    <property type="entry name" value="ARM-type_fold"/>
</dbReference>